<dbReference type="GO" id="GO:0035091">
    <property type="term" value="F:phosphatidylinositol binding"/>
    <property type="evidence" value="ECO:0007669"/>
    <property type="project" value="TreeGrafter"/>
</dbReference>
<evidence type="ECO:0000313" key="5">
    <source>
        <dbReference type="EMBL" id="KIY00167.1"/>
    </source>
</evidence>
<feature type="region of interest" description="Disordered" evidence="3">
    <location>
        <begin position="376"/>
        <end position="403"/>
    </location>
</feature>
<feature type="domain" description="PXA" evidence="4">
    <location>
        <begin position="103"/>
        <end position="287"/>
    </location>
</feature>
<sequence length="613" mass="67796">MTASSSSPSRPPFPTIATKASSTSQSSQLTVVADSRATPGPRSTSRAPAITRSRQDASAPDPTSERATLSLIRRTLVADGSHGSDRRVSPAPIEGVLPPLTSSNEVDVQLYAVVAIVIKDFVNSWYSKITPDRTFVDEVIQIIAHCSRALEQRIRQVDITELILDELPVLVERHIAAYRTATTAQAALQYGETPRRIYHALNPHPALDPSLPPEQQQAYESAHRQLLIQGALAVLLPTEDLANACLRTLVSDIISDLILGQAVAAKLCEPWFLHGTVSKVVEIVTSPPTHASSTNAVNDQKILQPDRRQSRLEQFGLLSSNTATPENYSLARHQSSLSAWFWRLLQYAFIAYQLTRFILVGLAYAHHSPRRTRHQQQLLAGSTTPPSKDQLPVLSTRQVSAPDNRSPRAVINYRVFSCLSSMLDLAVRMPWLASSLGFWQHLLTTGPGRYGAANSTLDKFLYHTISTRLFSPALIPPLLLQIRVLIFPNNSLGPPPPPPPSVEEARKIRSKAASDILSLIPKPVGRTFFAVRNAENVEDEEMQMRIEVEERLLGWTDDAEMNKYLVYAILEHVLVKLVPEMKDKTPSELLAERGVDWVTSGESEKAEKWTNGT</sequence>
<dbReference type="InterPro" id="IPR003114">
    <property type="entry name" value="Phox_assoc"/>
</dbReference>
<feature type="region of interest" description="Disordered" evidence="3">
    <location>
        <begin position="1"/>
        <end position="65"/>
    </location>
</feature>
<dbReference type="SMART" id="SM00313">
    <property type="entry name" value="PXA"/>
    <property type="match status" value="1"/>
</dbReference>
<evidence type="ECO:0000256" key="3">
    <source>
        <dbReference type="SAM" id="MobiDB-lite"/>
    </source>
</evidence>
<gene>
    <name evidence="5" type="ORF">Z520_03852</name>
</gene>
<name>A0A0D2IT85_9EURO</name>
<dbReference type="GO" id="GO:0005770">
    <property type="term" value="C:late endosome"/>
    <property type="evidence" value="ECO:0007669"/>
    <property type="project" value="TreeGrafter"/>
</dbReference>
<protein>
    <recommendedName>
        <fullName evidence="4">PXA domain-containing protein</fullName>
    </recommendedName>
</protein>
<evidence type="ECO:0000313" key="6">
    <source>
        <dbReference type="Proteomes" id="UP000053411"/>
    </source>
</evidence>
<dbReference type="GO" id="GO:0045022">
    <property type="term" value="P:early endosome to late endosome transport"/>
    <property type="evidence" value="ECO:0007669"/>
    <property type="project" value="TreeGrafter"/>
</dbReference>
<evidence type="ECO:0000259" key="4">
    <source>
        <dbReference type="PROSITE" id="PS51207"/>
    </source>
</evidence>
<dbReference type="InterPro" id="IPR051837">
    <property type="entry name" value="SortingNexin/PXDomain-PKLike"/>
</dbReference>
<dbReference type="PANTHER" id="PTHR22999:SF23">
    <property type="entry name" value="SORTING NEXIN-16"/>
    <property type="match status" value="1"/>
</dbReference>
<evidence type="ECO:0000256" key="2">
    <source>
        <dbReference type="ARBA" id="ARBA00022490"/>
    </source>
</evidence>
<dbReference type="GO" id="GO:0005769">
    <property type="term" value="C:early endosome"/>
    <property type="evidence" value="ECO:0007669"/>
    <property type="project" value="TreeGrafter"/>
</dbReference>
<dbReference type="PANTHER" id="PTHR22999">
    <property type="entry name" value="PX SERINE/THREONINE KINASE PXK"/>
    <property type="match status" value="1"/>
</dbReference>
<reference evidence="5 6" key="1">
    <citation type="submission" date="2015-01" db="EMBL/GenBank/DDBJ databases">
        <title>The Genome Sequence of Fonsecaea multimorphosa CBS 102226.</title>
        <authorList>
            <consortium name="The Broad Institute Genomics Platform"/>
            <person name="Cuomo C."/>
            <person name="de Hoog S."/>
            <person name="Gorbushina A."/>
            <person name="Stielow B."/>
            <person name="Teixiera M."/>
            <person name="Abouelleil A."/>
            <person name="Chapman S.B."/>
            <person name="Priest M."/>
            <person name="Young S.K."/>
            <person name="Wortman J."/>
            <person name="Nusbaum C."/>
            <person name="Birren B."/>
        </authorList>
    </citation>
    <scope>NUCLEOTIDE SEQUENCE [LARGE SCALE GENOMIC DNA]</scope>
    <source>
        <strain evidence="5 6">CBS 102226</strain>
    </source>
</reference>
<dbReference type="RefSeq" id="XP_016634289.1">
    <property type="nucleotide sequence ID" value="XM_016774362.1"/>
</dbReference>
<evidence type="ECO:0000256" key="1">
    <source>
        <dbReference type="ARBA" id="ARBA00004496"/>
    </source>
</evidence>
<accession>A0A0D2IT85</accession>
<dbReference type="STRING" id="1442371.A0A0D2IT85"/>
<dbReference type="VEuPathDB" id="FungiDB:Z520_03852"/>
<proteinExistence type="predicted"/>
<dbReference type="GeneID" id="27709598"/>
<comment type="subcellular location">
    <subcellularLocation>
        <location evidence="1">Cytoplasm</location>
    </subcellularLocation>
</comment>
<dbReference type="Proteomes" id="UP000053411">
    <property type="component" value="Unassembled WGS sequence"/>
</dbReference>
<dbReference type="PROSITE" id="PS51207">
    <property type="entry name" value="PXA"/>
    <property type="match status" value="1"/>
</dbReference>
<keyword evidence="6" id="KW-1185">Reference proteome</keyword>
<dbReference type="Pfam" id="PF02194">
    <property type="entry name" value="PXA"/>
    <property type="match status" value="1"/>
</dbReference>
<feature type="compositionally biased region" description="Low complexity" evidence="3">
    <location>
        <begin position="20"/>
        <end position="33"/>
    </location>
</feature>
<dbReference type="OrthoDB" id="5582218at2759"/>
<organism evidence="5 6">
    <name type="scientific">Fonsecaea multimorphosa CBS 102226</name>
    <dbReference type="NCBI Taxonomy" id="1442371"/>
    <lineage>
        <taxon>Eukaryota</taxon>
        <taxon>Fungi</taxon>
        <taxon>Dikarya</taxon>
        <taxon>Ascomycota</taxon>
        <taxon>Pezizomycotina</taxon>
        <taxon>Eurotiomycetes</taxon>
        <taxon>Chaetothyriomycetidae</taxon>
        <taxon>Chaetothyriales</taxon>
        <taxon>Herpotrichiellaceae</taxon>
        <taxon>Fonsecaea</taxon>
    </lineage>
</organism>
<dbReference type="EMBL" id="KN848067">
    <property type="protein sequence ID" value="KIY00167.1"/>
    <property type="molecule type" value="Genomic_DNA"/>
</dbReference>
<dbReference type="AlphaFoldDB" id="A0A0D2IT85"/>
<keyword evidence="2" id="KW-0963">Cytoplasm</keyword>